<reference evidence="2" key="1">
    <citation type="journal article" date="2018" name="Microbiol. Resour. Announc.">
        <title>Complete Sequence and Annotation of the Mycoplasma phocidae Strain 105T Genome.</title>
        <authorList>
            <person name="Frasca S. Jr."/>
            <person name="Kutish G.F."/>
            <person name="Michaels D.L."/>
            <person name="Brown D.R."/>
        </authorList>
    </citation>
    <scope>NUCLEOTIDE SEQUENCE [LARGE SCALE GENOMIC DNA]</scope>
    <source>
        <strain evidence="2">105</strain>
    </source>
</reference>
<gene>
    <name evidence="1" type="ORF">DA803_03210</name>
</gene>
<protein>
    <submittedName>
        <fullName evidence="1">DUF2779 domain-containing protein</fullName>
    </submittedName>
</protein>
<dbReference type="RefSeq" id="WP_114191169.1">
    <property type="nucleotide sequence ID" value="NZ_CP029295.1"/>
</dbReference>
<dbReference type="EMBL" id="CP029295">
    <property type="protein sequence ID" value="AXE61078.1"/>
    <property type="molecule type" value="Genomic_DNA"/>
</dbReference>
<keyword evidence="2" id="KW-1185">Reference proteome</keyword>
<dbReference type="AlphaFoldDB" id="A0A2Z5IT11"/>
<dbReference type="Proteomes" id="UP000252477">
    <property type="component" value="Chromosome"/>
</dbReference>
<sequence>MNPNYVYIDFEAITNPFAKLINVPSGTPYAYTLGLLDDRSVFKVKTFIINFKKHTTINSIWTIIRKRILQDINNINQKINIKNVTFIGHNPVLENKCIKRLFPENKVEPLIEKTTVSLSKLTGKFFNRDYFTKTKIVIQNTNDKYLKNSLTNKNGAIASFVGYWLYANSLKNLRANDRRKKYLIELNERSILKELHKYSYDDVLKMLHVASHPEEIEKWIKDLSSKRELIKQINNLNLDDKLTIKDIKEKIWNL</sequence>
<name>A0A2Z5IT11_9BACT</name>
<accession>A0A2Z5IT11</accession>
<evidence type="ECO:0000313" key="2">
    <source>
        <dbReference type="Proteomes" id="UP000252477"/>
    </source>
</evidence>
<proteinExistence type="predicted"/>
<dbReference type="KEGG" id="mpho:DA803_03210"/>
<dbReference type="OrthoDB" id="396255at2"/>
<organism evidence="1 2">
    <name type="scientific">[Mycoplasma] phocae</name>
    <dbReference type="NCBI Taxonomy" id="142651"/>
    <lineage>
        <taxon>Bacteria</taxon>
        <taxon>Bacillati</taxon>
        <taxon>Mycoplasmatota</taxon>
        <taxon>Mycoplasmoidales</taxon>
        <taxon>Metamycoplasmataceae</taxon>
        <taxon>Metamycoplasma</taxon>
    </lineage>
</organism>
<evidence type="ECO:0000313" key="1">
    <source>
        <dbReference type="EMBL" id="AXE61078.1"/>
    </source>
</evidence>